<name>T1JYR9_TETUR</name>
<evidence type="ECO:0000313" key="3">
    <source>
        <dbReference type="Proteomes" id="UP000015104"/>
    </source>
</evidence>
<dbReference type="HOGENOM" id="CLU_064399_0_1_1"/>
<keyword evidence="3" id="KW-1185">Reference proteome</keyword>
<dbReference type="Proteomes" id="UP000015104">
    <property type="component" value="Unassembled WGS sequence"/>
</dbReference>
<sequence length="244" mass="28013">MSFNKRKNEDQEESNKRICQVLDTKLVDVKSALDHVKDLFSNKLFGEKFPAVIWKHQCYPLIKNRTKVDIELNKFCDQGLLLSLKLGTTINNTDTALIYTEDYINYLKSIYVGNVLDKFIDKVVKSNPSSTCTSAQLREEYQFSDDQIKELVHNGVLAVHRTVGSWLLSLPNCGHFYKIFTAGRNALLSMIKRTKYHEINRTELFNRKMPKDVQLGIAYHVLDLIGGDFVQCADFPNGTMLRVL</sequence>
<gene>
    <name evidence="2" type="primary">107372182</name>
</gene>
<dbReference type="OrthoDB" id="10261701at2759"/>
<dbReference type="PANTHER" id="PTHR15243:SF0">
    <property type="entry name" value="SERINE_THREONINE-PROTEIN KINASE 19"/>
    <property type="match status" value="1"/>
</dbReference>
<reference evidence="3" key="1">
    <citation type="submission" date="2011-08" db="EMBL/GenBank/DDBJ databases">
        <authorList>
            <person name="Rombauts S."/>
        </authorList>
    </citation>
    <scope>NUCLEOTIDE SEQUENCE</scope>
    <source>
        <strain evidence="3">London</strain>
    </source>
</reference>
<evidence type="ECO:0000256" key="1">
    <source>
        <dbReference type="ARBA" id="ARBA00093458"/>
    </source>
</evidence>
<dbReference type="InterPro" id="IPR018865">
    <property type="entry name" value="STK19-like"/>
</dbReference>
<dbReference type="EMBL" id="CAEY01001108">
    <property type="status" value="NOT_ANNOTATED_CDS"/>
    <property type="molecule type" value="Genomic_DNA"/>
</dbReference>
<dbReference type="Pfam" id="PF10494">
    <property type="entry name" value="Stk19"/>
    <property type="match status" value="1"/>
</dbReference>
<comment type="similarity">
    <text evidence="1">Belongs to the STK19 family.</text>
</comment>
<organism evidence="2 3">
    <name type="scientific">Tetranychus urticae</name>
    <name type="common">Two-spotted spider mite</name>
    <dbReference type="NCBI Taxonomy" id="32264"/>
    <lineage>
        <taxon>Eukaryota</taxon>
        <taxon>Metazoa</taxon>
        <taxon>Ecdysozoa</taxon>
        <taxon>Arthropoda</taxon>
        <taxon>Chelicerata</taxon>
        <taxon>Arachnida</taxon>
        <taxon>Acari</taxon>
        <taxon>Acariformes</taxon>
        <taxon>Trombidiformes</taxon>
        <taxon>Prostigmata</taxon>
        <taxon>Eleutherengona</taxon>
        <taxon>Raphignathae</taxon>
        <taxon>Tetranychoidea</taxon>
        <taxon>Tetranychidae</taxon>
        <taxon>Tetranychus</taxon>
    </lineage>
</organism>
<proteinExistence type="inferred from homology"/>
<protein>
    <recommendedName>
        <fullName evidence="4">Serine/threonine-protein kinase 19</fullName>
    </recommendedName>
</protein>
<evidence type="ECO:0000313" key="2">
    <source>
        <dbReference type="EnsemblMetazoa" id="tetur03g01340.1"/>
    </source>
</evidence>
<dbReference type="STRING" id="32264.T1JYR9"/>
<accession>T1JYR9</accession>
<dbReference type="eggNOG" id="ENOG502RDW5">
    <property type="taxonomic scope" value="Eukaryota"/>
</dbReference>
<evidence type="ECO:0008006" key="4">
    <source>
        <dbReference type="Google" id="ProtNLM"/>
    </source>
</evidence>
<reference evidence="2" key="2">
    <citation type="submission" date="2015-06" db="UniProtKB">
        <authorList>
            <consortium name="EnsemblMetazoa"/>
        </authorList>
    </citation>
    <scope>IDENTIFICATION</scope>
</reference>
<dbReference type="OMA" id="SWWIAIP"/>
<dbReference type="KEGG" id="tut:107372182"/>
<dbReference type="EnsemblMetazoa" id="tetur03g01340.1">
    <property type="protein sequence ID" value="tetur03g01340.1"/>
    <property type="gene ID" value="tetur03g01340"/>
</dbReference>
<dbReference type="GO" id="GO:0046579">
    <property type="term" value="P:positive regulation of Ras protein signal transduction"/>
    <property type="evidence" value="ECO:0007669"/>
    <property type="project" value="TreeGrafter"/>
</dbReference>
<dbReference type="AlphaFoldDB" id="T1JYR9"/>
<dbReference type="PANTHER" id="PTHR15243">
    <property type="entry name" value="SERINE/THREONINE-PROTEIN KINASE 19"/>
    <property type="match status" value="1"/>
</dbReference>